<keyword evidence="3" id="KW-1185">Reference proteome</keyword>
<protein>
    <submittedName>
        <fullName evidence="2">Type IV secretion protein IcmV</fullName>
    </submittedName>
</protein>
<keyword evidence="1" id="KW-0472">Membrane</keyword>
<dbReference type="RefSeq" id="WP_126953346.1">
    <property type="nucleotide sequence ID" value="NZ_RZGR01000005.1"/>
</dbReference>
<evidence type="ECO:0000313" key="2">
    <source>
        <dbReference type="EMBL" id="RUQ90042.1"/>
    </source>
</evidence>
<comment type="caution">
    <text evidence="2">The sequence shown here is derived from an EMBL/GenBank/DDBJ whole genome shotgun (WGS) entry which is preliminary data.</text>
</comment>
<keyword evidence="1" id="KW-1133">Transmembrane helix</keyword>
<dbReference type="EMBL" id="RZGR01000005">
    <property type="protein sequence ID" value="RUQ90042.1"/>
    <property type="molecule type" value="Genomic_DNA"/>
</dbReference>
<dbReference type="Proteomes" id="UP000288012">
    <property type="component" value="Unassembled WGS sequence"/>
</dbReference>
<evidence type="ECO:0000256" key="1">
    <source>
        <dbReference type="SAM" id="Phobius"/>
    </source>
</evidence>
<dbReference type="NCBIfam" id="NF038219">
    <property type="entry name" value="IcmV_IVB"/>
    <property type="match status" value="1"/>
</dbReference>
<reference evidence="2 3" key="1">
    <citation type="submission" date="2018-12" db="EMBL/GenBank/DDBJ databases">
        <title>Legionella sp,whole genome shotgun sequence.</title>
        <authorList>
            <person name="Wu H."/>
        </authorList>
    </citation>
    <scope>NUCLEOTIDE SEQUENCE [LARGE SCALE GENOMIC DNA]</scope>
    <source>
        <strain evidence="3">km714</strain>
    </source>
</reference>
<dbReference type="AlphaFoldDB" id="A0A433JLJ7"/>
<name>A0A433JLJ7_9GAMM</name>
<feature type="transmembrane region" description="Helical" evidence="1">
    <location>
        <begin position="101"/>
        <end position="124"/>
    </location>
</feature>
<feature type="transmembrane region" description="Helical" evidence="1">
    <location>
        <begin position="75"/>
        <end position="95"/>
    </location>
</feature>
<organism evidence="2 3">
    <name type="scientific">Legionella septentrionalis</name>
    <dbReference type="NCBI Taxonomy" id="2498109"/>
    <lineage>
        <taxon>Bacteria</taxon>
        <taxon>Pseudomonadati</taxon>
        <taxon>Pseudomonadota</taxon>
        <taxon>Gammaproteobacteria</taxon>
        <taxon>Legionellales</taxon>
        <taxon>Legionellaceae</taxon>
        <taxon>Legionella</taxon>
    </lineage>
</organism>
<dbReference type="OrthoDB" id="5640562at2"/>
<sequence length="152" mass="18098">MKKKFGSRTASVIKRIFNIRRWADWERIKGFTQYLAAGFRKLFIPQRGRRSESFEAAKARLRLTESELLARQNGLFRLSVLMFAIAIFLFLYAVYQLIFFNVLAFLLSFIVMLIAAVLAFRYHFWYFQIKKRKLGCTLNEWFRQGIMGENND</sequence>
<evidence type="ECO:0000313" key="3">
    <source>
        <dbReference type="Proteomes" id="UP000288012"/>
    </source>
</evidence>
<gene>
    <name evidence="2" type="ORF">EKM59_02575</name>
</gene>
<proteinExistence type="predicted"/>
<keyword evidence="1" id="KW-0812">Transmembrane</keyword>
<accession>A0A433JLJ7</accession>